<dbReference type="AlphaFoldDB" id="A0A1A8ZDX7"/>
<dbReference type="EMBL" id="LT594323">
    <property type="protein sequence ID" value="SBT42087.1"/>
    <property type="molecule type" value="Genomic_DNA"/>
</dbReference>
<proteinExistence type="predicted"/>
<organism evidence="1 2">
    <name type="scientific">Micromonospora auratinigra</name>
    <dbReference type="NCBI Taxonomy" id="261654"/>
    <lineage>
        <taxon>Bacteria</taxon>
        <taxon>Bacillati</taxon>
        <taxon>Actinomycetota</taxon>
        <taxon>Actinomycetes</taxon>
        <taxon>Micromonosporales</taxon>
        <taxon>Micromonosporaceae</taxon>
        <taxon>Micromonospora</taxon>
    </lineage>
</organism>
<dbReference type="Pfam" id="PF08974">
    <property type="entry name" value="DUF1877"/>
    <property type="match status" value="1"/>
</dbReference>
<gene>
    <name evidence="1" type="ORF">GA0070611_1854</name>
</gene>
<dbReference type="SUPFAM" id="SSF111069">
    <property type="entry name" value="Hypothetical protein yfbM"/>
    <property type="match status" value="1"/>
</dbReference>
<dbReference type="OrthoDB" id="3368025at2"/>
<dbReference type="Gene3D" id="3.40.1760.10">
    <property type="entry name" value="YfbM-like super family"/>
    <property type="match status" value="1"/>
</dbReference>
<evidence type="ECO:0000313" key="2">
    <source>
        <dbReference type="Proteomes" id="UP000199385"/>
    </source>
</evidence>
<dbReference type="STRING" id="261654.GA0070611_1854"/>
<evidence type="ECO:0000313" key="1">
    <source>
        <dbReference type="EMBL" id="SBT42087.1"/>
    </source>
</evidence>
<sequence>MSFHMHLRATAPNDVPEDYSSLRDFMWVAWEAHPEEYAAGIADSIDKDFGRVDELYTKGVDRGDATSAASTLPIFGGRHVHSPTKDQPPFVILNPAEVRGVAEFLRTVSFDERWEIAGTHDGWEDENRSTFLDYHNDLRTFYQRAAQAGHAVIKAFRY</sequence>
<protein>
    <recommendedName>
        <fullName evidence="3">DUF1877 domain-containing protein</fullName>
    </recommendedName>
</protein>
<dbReference type="InterPro" id="IPR035944">
    <property type="entry name" value="YfbM-like_sf"/>
</dbReference>
<name>A0A1A8ZDX7_9ACTN</name>
<evidence type="ECO:0008006" key="3">
    <source>
        <dbReference type="Google" id="ProtNLM"/>
    </source>
</evidence>
<dbReference type="RefSeq" id="WP_157740275.1">
    <property type="nucleotide sequence ID" value="NZ_LT594323.1"/>
</dbReference>
<dbReference type="Proteomes" id="UP000199385">
    <property type="component" value="Chromosome I"/>
</dbReference>
<reference evidence="2" key="1">
    <citation type="submission" date="2016-06" db="EMBL/GenBank/DDBJ databases">
        <authorList>
            <person name="Varghese N."/>
            <person name="Submissions Spin"/>
        </authorList>
    </citation>
    <scope>NUCLEOTIDE SEQUENCE [LARGE SCALE GENOMIC DNA]</scope>
    <source>
        <strain evidence="2">DSM 44815</strain>
    </source>
</reference>
<keyword evidence="2" id="KW-1185">Reference proteome</keyword>
<dbReference type="InterPro" id="IPR015068">
    <property type="entry name" value="DUF1877"/>
</dbReference>
<accession>A0A1A8ZDX7</accession>